<evidence type="ECO:0000256" key="1">
    <source>
        <dbReference type="SAM" id="MobiDB-lite"/>
    </source>
</evidence>
<dbReference type="InterPro" id="IPR008004">
    <property type="entry name" value="OCTOPUS-like"/>
</dbReference>
<dbReference type="AlphaFoldDB" id="A0A2I0A1T2"/>
<feature type="compositionally biased region" description="Low complexity" evidence="1">
    <location>
        <begin position="35"/>
        <end position="60"/>
    </location>
</feature>
<gene>
    <name evidence="2" type="ORF">AXF42_Ash004038</name>
</gene>
<dbReference type="OrthoDB" id="688136at2759"/>
<dbReference type="Pfam" id="PF05340">
    <property type="entry name" value="DUF740"/>
    <property type="match status" value="1"/>
</dbReference>
<organism evidence="2 3">
    <name type="scientific">Apostasia shenzhenica</name>
    <dbReference type="NCBI Taxonomy" id="1088818"/>
    <lineage>
        <taxon>Eukaryota</taxon>
        <taxon>Viridiplantae</taxon>
        <taxon>Streptophyta</taxon>
        <taxon>Embryophyta</taxon>
        <taxon>Tracheophyta</taxon>
        <taxon>Spermatophyta</taxon>
        <taxon>Magnoliopsida</taxon>
        <taxon>Liliopsida</taxon>
        <taxon>Asparagales</taxon>
        <taxon>Orchidaceae</taxon>
        <taxon>Apostasioideae</taxon>
        <taxon>Apostasia</taxon>
    </lineage>
</organism>
<accession>A0A2I0A1T2</accession>
<dbReference type="Proteomes" id="UP000236161">
    <property type="component" value="Unassembled WGS sequence"/>
</dbReference>
<feature type="region of interest" description="Disordered" evidence="1">
    <location>
        <begin position="34"/>
        <end position="154"/>
    </location>
</feature>
<proteinExistence type="predicted"/>
<dbReference type="PANTHER" id="PTHR34046:SF19">
    <property type="entry name" value="RAPIDLY ELICITED PROTEIN, PUTATIVE-RELATED"/>
    <property type="match status" value="1"/>
</dbReference>
<evidence type="ECO:0000313" key="2">
    <source>
        <dbReference type="EMBL" id="PKA49498.1"/>
    </source>
</evidence>
<dbReference type="EMBL" id="KZ452037">
    <property type="protein sequence ID" value="PKA49498.1"/>
    <property type="molecule type" value="Genomic_DNA"/>
</dbReference>
<sequence length="154" mass="17040">MGRPEKEGRCKRHPTHKQAEGVCPYCLQERLAGLSGTSSSSSTTMTNASSSSVTSTEYSSYDSEANSSPEELEFSPGEVRSTKRLVMQLLRRSRSTAAAAGEGQEKKKKKKKKKKGRFWSKLLTAGARRKEREGVLSHSKTVKEKSSSKWGFFS</sequence>
<feature type="region of interest" description="Disordered" evidence="1">
    <location>
        <begin position="1"/>
        <end position="22"/>
    </location>
</feature>
<protein>
    <submittedName>
        <fullName evidence="2">Uncharacterized protein</fullName>
    </submittedName>
</protein>
<dbReference type="PANTHER" id="PTHR34046">
    <property type="entry name" value="OS06G0218800 PROTEIN"/>
    <property type="match status" value="1"/>
</dbReference>
<evidence type="ECO:0000313" key="3">
    <source>
        <dbReference type="Proteomes" id="UP000236161"/>
    </source>
</evidence>
<keyword evidence="3" id="KW-1185">Reference proteome</keyword>
<name>A0A2I0A1T2_9ASPA</name>
<feature type="compositionally biased region" description="Basic and acidic residues" evidence="1">
    <location>
        <begin position="128"/>
        <end position="147"/>
    </location>
</feature>
<reference evidence="2 3" key="1">
    <citation type="journal article" date="2017" name="Nature">
        <title>The Apostasia genome and the evolution of orchids.</title>
        <authorList>
            <person name="Zhang G.Q."/>
            <person name="Liu K.W."/>
            <person name="Li Z."/>
            <person name="Lohaus R."/>
            <person name="Hsiao Y.Y."/>
            <person name="Niu S.C."/>
            <person name="Wang J.Y."/>
            <person name="Lin Y.C."/>
            <person name="Xu Q."/>
            <person name="Chen L.J."/>
            <person name="Yoshida K."/>
            <person name="Fujiwara S."/>
            <person name="Wang Z.W."/>
            <person name="Zhang Y.Q."/>
            <person name="Mitsuda N."/>
            <person name="Wang M."/>
            <person name="Liu G.H."/>
            <person name="Pecoraro L."/>
            <person name="Huang H.X."/>
            <person name="Xiao X.J."/>
            <person name="Lin M."/>
            <person name="Wu X.Y."/>
            <person name="Wu W.L."/>
            <person name="Chen Y.Y."/>
            <person name="Chang S.B."/>
            <person name="Sakamoto S."/>
            <person name="Ohme-Takagi M."/>
            <person name="Yagi M."/>
            <person name="Zeng S.J."/>
            <person name="Shen C.Y."/>
            <person name="Yeh C.M."/>
            <person name="Luo Y.B."/>
            <person name="Tsai W.C."/>
            <person name="Van de Peer Y."/>
            <person name="Liu Z.J."/>
        </authorList>
    </citation>
    <scope>NUCLEOTIDE SEQUENCE [LARGE SCALE GENOMIC DNA]</scope>
    <source>
        <strain evidence="3">cv. Shenzhen</strain>
        <tissue evidence="2">Stem</tissue>
    </source>
</reference>
<feature type="compositionally biased region" description="Basic residues" evidence="1">
    <location>
        <begin position="106"/>
        <end position="118"/>
    </location>
</feature>